<feature type="non-terminal residue" evidence="1">
    <location>
        <position position="1"/>
    </location>
</feature>
<evidence type="ECO:0000313" key="2">
    <source>
        <dbReference type="Proteomes" id="UP000789525"/>
    </source>
</evidence>
<protein>
    <submittedName>
        <fullName evidence="1">10814_t:CDS:1</fullName>
    </submittedName>
</protein>
<comment type="caution">
    <text evidence="1">The sequence shown here is derived from an EMBL/GenBank/DDBJ whole genome shotgun (WGS) entry which is preliminary data.</text>
</comment>
<sequence length="86" mass="9146">LYGFSPHSSSLACSTPDHFSLAQPISSPLLSVATNTPPIVSNTIPPAVTTSPQRAKFPCNSCGKKYISRLRAYSCLLKHAGSKPFP</sequence>
<keyword evidence="2" id="KW-1185">Reference proteome</keyword>
<proteinExistence type="predicted"/>
<evidence type="ECO:0000313" key="1">
    <source>
        <dbReference type="EMBL" id="CAG8767549.1"/>
    </source>
</evidence>
<accession>A0ACA9QXA2</accession>
<organism evidence="1 2">
    <name type="scientific">Acaulospora colombiana</name>
    <dbReference type="NCBI Taxonomy" id="27376"/>
    <lineage>
        <taxon>Eukaryota</taxon>
        <taxon>Fungi</taxon>
        <taxon>Fungi incertae sedis</taxon>
        <taxon>Mucoromycota</taxon>
        <taxon>Glomeromycotina</taxon>
        <taxon>Glomeromycetes</taxon>
        <taxon>Diversisporales</taxon>
        <taxon>Acaulosporaceae</taxon>
        <taxon>Acaulospora</taxon>
    </lineage>
</organism>
<reference evidence="1" key="1">
    <citation type="submission" date="2021-06" db="EMBL/GenBank/DDBJ databases">
        <authorList>
            <person name="Kallberg Y."/>
            <person name="Tangrot J."/>
            <person name="Rosling A."/>
        </authorList>
    </citation>
    <scope>NUCLEOTIDE SEQUENCE</scope>
    <source>
        <strain evidence="1">CL356</strain>
    </source>
</reference>
<gene>
    <name evidence="1" type="ORF">ACOLOM_LOCUS13545</name>
</gene>
<dbReference type="Proteomes" id="UP000789525">
    <property type="component" value="Unassembled WGS sequence"/>
</dbReference>
<name>A0ACA9QXA2_9GLOM</name>
<feature type="non-terminal residue" evidence="1">
    <location>
        <position position="86"/>
    </location>
</feature>
<dbReference type="EMBL" id="CAJVPT010062796">
    <property type="protein sequence ID" value="CAG8767549.1"/>
    <property type="molecule type" value="Genomic_DNA"/>
</dbReference>